<sequence length="34" mass="3656">MHSTRPQLDQGGEMFPRAVALVRGEAVAGKFAVE</sequence>
<feature type="non-terminal residue" evidence="1">
    <location>
        <position position="34"/>
    </location>
</feature>
<accession>A0A382E882</accession>
<evidence type="ECO:0000313" key="1">
    <source>
        <dbReference type="EMBL" id="SVB46201.1"/>
    </source>
</evidence>
<dbReference type="EMBL" id="UINC01042920">
    <property type="protein sequence ID" value="SVB46201.1"/>
    <property type="molecule type" value="Genomic_DNA"/>
</dbReference>
<gene>
    <name evidence="1" type="ORF">METZ01_LOCUS199055</name>
</gene>
<proteinExistence type="predicted"/>
<organism evidence="1">
    <name type="scientific">marine metagenome</name>
    <dbReference type="NCBI Taxonomy" id="408172"/>
    <lineage>
        <taxon>unclassified sequences</taxon>
        <taxon>metagenomes</taxon>
        <taxon>ecological metagenomes</taxon>
    </lineage>
</organism>
<reference evidence="1" key="1">
    <citation type="submission" date="2018-05" db="EMBL/GenBank/DDBJ databases">
        <authorList>
            <person name="Lanie J.A."/>
            <person name="Ng W.-L."/>
            <person name="Kazmierczak K.M."/>
            <person name="Andrzejewski T.M."/>
            <person name="Davidsen T.M."/>
            <person name="Wayne K.J."/>
            <person name="Tettelin H."/>
            <person name="Glass J.I."/>
            <person name="Rusch D."/>
            <person name="Podicherti R."/>
            <person name="Tsui H.-C.T."/>
            <person name="Winkler M.E."/>
        </authorList>
    </citation>
    <scope>NUCLEOTIDE SEQUENCE</scope>
</reference>
<dbReference type="AlphaFoldDB" id="A0A382E882"/>
<name>A0A382E882_9ZZZZ</name>
<protein>
    <submittedName>
        <fullName evidence="1">Uncharacterized protein</fullName>
    </submittedName>
</protein>